<comment type="caution">
    <text evidence="1">The sequence shown here is derived from an EMBL/GenBank/DDBJ whole genome shotgun (WGS) entry which is preliminary data.</text>
</comment>
<dbReference type="EMBL" id="UPHM01000117">
    <property type="protein sequence ID" value="VAZ98885.1"/>
    <property type="molecule type" value="Genomic_DNA"/>
</dbReference>
<reference evidence="3 4" key="1">
    <citation type="submission" date="2018-09" db="EMBL/GenBank/DDBJ databases">
        <authorList>
            <person name="Tagini F."/>
        </authorList>
    </citation>
    <scope>NUCLEOTIDE SEQUENCE [LARGE SCALE GENOMIC DNA]</scope>
    <source>
        <strain evidence="2 3">MK4</strain>
        <strain evidence="1 4">MK42</strain>
    </source>
</reference>
<sequence>MAVRRVDRVWDGFRRHWADTDDRWCWPSAARHRLYWWARNRWRFDRGPGRWRLDWRSPDWLRNFRYTAPRIDVDLGVATFAGDIDVEDRLSGGLGRPALSDHGSVWEPISNALTGITIPIGYFHPVLLRPPPQVFKILR</sequence>
<evidence type="ECO:0000313" key="3">
    <source>
        <dbReference type="Proteomes" id="UP000271464"/>
    </source>
</evidence>
<name>A0AB38UXR9_9MYCO</name>
<keyword evidence="3" id="KW-1185">Reference proteome</keyword>
<gene>
    <name evidence="1" type="ORF">LAUMK42_04472</name>
    <name evidence="2" type="ORF">LAUMK4_04394</name>
</gene>
<dbReference type="Proteomes" id="UP000271464">
    <property type="component" value="Unassembled WGS sequence"/>
</dbReference>
<evidence type="ECO:0000313" key="2">
    <source>
        <dbReference type="EMBL" id="VAZ98885.1"/>
    </source>
</evidence>
<evidence type="ECO:0000313" key="1">
    <source>
        <dbReference type="EMBL" id="VAZ85634.1"/>
    </source>
</evidence>
<protein>
    <submittedName>
        <fullName evidence="1">Uncharacterized protein</fullName>
    </submittedName>
</protein>
<accession>A0AB38UXR9</accession>
<proteinExistence type="predicted"/>
<evidence type="ECO:0000313" key="4">
    <source>
        <dbReference type="Proteomes" id="UP000279331"/>
    </source>
</evidence>
<organism evidence="1 4">
    <name type="scientific">Mycobacterium persicum</name>
    <dbReference type="NCBI Taxonomy" id="1487726"/>
    <lineage>
        <taxon>Bacteria</taxon>
        <taxon>Bacillati</taxon>
        <taxon>Actinomycetota</taxon>
        <taxon>Actinomycetes</taxon>
        <taxon>Mycobacteriales</taxon>
        <taxon>Mycobacteriaceae</taxon>
        <taxon>Mycobacterium</taxon>
    </lineage>
</organism>
<dbReference type="EMBL" id="UPHL01000128">
    <property type="protein sequence ID" value="VAZ85634.1"/>
    <property type="molecule type" value="Genomic_DNA"/>
</dbReference>
<dbReference type="Proteomes" id="UP000279331">
    <property type="component" value="Unassembled WGS sequence"/>
</dbReference>
<dbReference type="AlphaFoldDB" id="A0AB38UXR9"/>